<evidence type="ECO:0000313" key="2">
    <source>
        <dbReference type="Proteomes" id="UP000187406"/>
    </source>
</evidence>
<sequence length="106" mass="12657">WLSKDALVMSWLLHSIEPALSPQYMMIESAKDIWDAISRQYSQKNNYAQAYEIPYYSNLSHPWQQLDAYRTHRPSISTKLVTFQRTEKERVYDFLAGHNPDYDQIR</sequence>
<evidence type="ECO:0000313" key="1">
    <source>
        <dbReference type="EMBL" id="GAV87024.1"/>
    </source>
</evidence>
<organism evidence="1 2">
    <name type="scientific">Cephalotus follicularis</name>
    <name type="common">Albany pitcher plant</name>
    <dbReference type="NCBI Taxonomy" id="3775"/>
    <lineage>
        <taxon>Eukaryota</taxon>
        <taxon>Viridiplantae</taxon>
        <taxon>Streptophyta</taxon>
        <taxon>Embryophyta</taxon>
        <taxon>Tracheophyta</taxon>
        <taxon>Spermatophyta</taxon>
        <taxon>Magnoliopsida</taxon>
        <taxon>eudicotyledons</taxon>
        <taxon>Gunneridae</taxon>
        <taxon>Pentapetalae</taxon>
        <taxon>rosids</taxon>
        <taxon>fabids</taxon>
        <taxon>Oxalidales</taxon>
        <taxon>Cephalotaceae</taxon>
        <taxon>Cephalotus</taxon>
    </lineage>
</organism>
<reference evidence="2" key="1">
    <citation type="submission" date="2016-04" db="EMBL/GenBank/DDBJ databases">
        <title>Cephalotus genome sequencing.</title>
        <authorList>
            <person name="Fukushima K."/>
            <person name="Hasebe M."/>
            <person name="Fang X."/>
        </authorList>
    </citation>
    <scope>NUCLEOTIDE SEQUENCE [LARGE SCALE GENOMIC DNA]</scope>
    <source>
        <strain evidence="2">cv. St1</strain>
    </source>
</reference>
<keyword evidence="2" id="KW-1185">Reference proteome</keyword>
<accession>A0A1Q3D3M9</accession>
<feature type="non-terminal residue" evidence="1">
    <location>
        <position position="1"/>
    </location>
</feature>
<dbReference type="Proteomes" id="UP000187406">
    <property type="component" value="Unassembled WGS sequence"/>
</dbReference>
<dbReference type="EMBL" id="BDDD01004134">
    <property type="protein sequence ID" value="GAV87024.1"/>
    <property type="molecule type" value="Genomic_DNA"/>
</dbReference>
<proteinExistence type="predicted"/>
<comment type="caution">
    <text evidence="1">The sequence shown here is derived from an EMBL/GenBank/DDBJ whole genome shotgun (WGS) entry which is preliminary data.</text>
</comment>
<name>A0A1Q3D3M9_CEPFO</name>
<dbReference type="AlphaFoldDB" id="A0A1Q3D3M9"/>
<dbReference type="PANTHER" id="PTHR37610">
    <property type="entry name" value="CCHC-TYPE DOMAIN-CONTAINING PROTEIN"/>
    <property type="match status" value="1"/>
</dbReference>
<dbReference type="OrthoDB" id="1746033at2759"/>
<protein>
    <submittedName>
        <fullName evidence="1">UBN2_3 domain-containing protein</fullName>
    </submittedName>
</protein>
<gene>
    <name evidence="1" type="ORF">CFOL_v3_30450</name>
</gene>
<feature type="non-terminal residue" evidence="1">
    <location>
        <position position="106"/>
    </location>
</feature>
<dbReference type="InParanoid" id="A0A1Q3D3M9"/>
<dbReference type="PANTHER" id="PTHR37610:SF40">
    <property type="entry name" value="OS01G0909600 PROTEIN"/>
    <property type="match status" value="1"/>
</dbReference>